<name>A0AA87WEM2_9BRAD</name>
<protein>
    <submittedName>
        <fullName evidence="2">Uncharacterized protein</fullName>
    </submittedName>
</protein>
<evidence type="ECO:0000256" key="1">
    <source>
        <dbReference type="SAM" id="Phobius"/>
    </source>
</evidence>
<comment type="caution">
    <text evidence="2">The sequence shown here is derived from an EMBL/GenBank/DDBJ whole genome shotgun (WGS) entry which is preliminary data.</text>
</comment>
<keyword evidence="1" id="KW-0812">Transmembrane</keyword>
<gene>
    <name evidence="2" type="ORF">GCM10010987_67760</name>
</gene>
<evidence type="ECO:0000313" key="2">
    <source>
        <dbReference type="EMBL" id="GGI32101.1"/>
    </source>
</evidence>
<accession>A0AA87WEM2</accession>
<dbReference type="AlphaFoldDB" id="A0AA87WEM2"/>
<feature type="transmembrane region" description="Helical" evidence="1">
    <location>
        <begin position="61"/>
        <end position="89"/>
    </location>
</feature>
<evidence type="ECO:0000313" key="3">
    <source>
        <dbReference type="Proteomes" id="UP000625079"/>
    </source>
</evidence>
<keyword evidence="1" id="KW-0472">Membrane</keyword>
<dbReference type="EMBL" id="BMHC01000023">
    <property type="protein sequence ID" value="GGI32101.1"/>
    <property type="molecule type" value="Genomic_DNA"/>
</dbReference>
<reference evidence="2" key="1">
    <citation type="journal article" date="2014" name="Int. J. Syst. Evol. Microbiol.">
        <title>Complete genome sequence of Corynebacterium casei LMG S-19264T (=DSM 44701T), isolated from a smear-ripened cheese.</title>
        <authorList>
            <consortium name="US DOE Joint Genome Institute (JGI-PGF)"/>
            <person name="Walter F."/>
            <person name="Albersmeier A."/>
            <person name="Kalinowski J."/>
            <person name="Ruckert C."/>
        </authorList>
    </citation>
    <scope>NUCLEOTIDE SEQUENCE</scope>
    <source>
        <strain evidence="2">CGMCC 1.15034</strain>
    </source>
</reference>
<dbReference type="AntiFam" id="ANF00132">
    <property type="entry name" value="Shadow ORF (opposite rne)"/>
</dbReference>
<sequence>MWRLRRLPSGVDGIGRLGGRGHDFGKVLAMRFNGRSLLRLGNGLGRNYGLRADRRDGRGRLVGVMIIAMMIVFVIIAMVVMIMIVRVLVMGARMIIVLMIVMAVIVVVVMIVVFVLAVVFGVGVQVLALMRRGVGELRLNVALDRLGRGIGAGLETFDDVAADALAMATPAGVAVARATTAVGAVLALFLGFAMGLLLGLDQRLPVGDRDLVVVGMDFAEGEEAVAVAAIFDEGGLERGFDPGDLGEVDIPAQLLALRGLEVKLFDAIAADHDDPGLFRVGGIDQHLVGHVLTLGGGGRGSPWARRALPGDATVHLIRG</sequence>
<dbReference type="Proteomes" id="UP000625079">
    <property type="component" value="Unassembled WGS sequence"/>
</dbReference>
<organism evidence="2 3">
    <name type="scientific">Bradyrhizobium guangdongense</name>
    <dbReference type="NCBI Taxonomy" id="1325090"/>
    <lineage>
        <taxon>Bacteria</taxon>
        <taxon>Pseudomonadati</taxon>
        <taxon>Pseudomonadota</taxon>
        <taxon>Alphaproteobacteria</taxon>
        <taxon>Hyphomicrobiales</taxon>
        <taxon>Nitrobacteraceae</taxon>
        <taxon>Bradyrhizobium</taxon>
    </lineage>
</organism>
<feature type="transmembrane region" description="Helical" evidence="1">
    <location>
        <begin position="95"/>
        <end position="128"/>
    </location>
</feature>
<keyword evidence="1" id="KW-1133">Transmembrane helix</keyword>
<reference evidence="2" key="2">
    <citation type="submission" date="2022-12" db="EMBL/GenBank/DDBJ databases">
        <authorList>
            <person name="Sun Q."/>
            <person name="Zhou Y."/>
        </authorList>
    </citation>
    <scope>NUCLEOTIDE SEQUENCE</scope>
    <source>
        <strain evidence="2">CGMCC 1.15034</strain>
    </source>
</reference>
<proteinExistence type="predicted"/>
<feature type="transmembrane region" description="Helical" evidence="1">
    <location>
        <begin position="181"/>
        <end position="200"/>
    </location>
</feature>